<feature type="compositionally biased region" description="Polar residues" evidence="1">
    <location>
        <begin position="1016"/>
        <end position="1026"/>
    </location>
</feature>
<feature type="region of interest" description="Disordered" evidence="1">
    <location>
        <begin position="479"/>
        <end position="561"/>
    </location>
</feature>
<protein>
    <submittedName>
        <fullName evidence="2">Uncharacterized protein</fullName>
    </submittedName>
</protein>
<dbReference type="AlphaFoldDB" id="A0A2J6S306"/>
<dbReference type="OrthoDB" id="3556832at2759"/>
<reference evidence="2 3" key="1">
    <citation type="submission" date="2016-04" db="EMBL/GenBank/DDBJ databases">
        <title>A degradative enzymes factory behind the ericoid mycorrhizal symbiosis.</title>
        <authorList>
            <consortium name="DOE Joint Genome Institute"/>
            <person name="Martino E."/>
            <person name="Morin E."/>
            <person name="Grelet G."/>
            <person name="Kuo A."/>
            <person name="Kohler A."/>
            <person name="Daghino S."/>
            <person name="Barry K."/>
            <person name="Choi C."/>
            <person name="Cichocki N."/>
            <person name="Clum A."/>
            <person name="Copeland A."/>
            <person name="Hainaut M."/>
            <person name="Haridas S."/>
            <person name="Labutti K."/>
            <person name="Lindquist E."/>
            <person name="Lipzen A."/>
            <person name="Khouja H.-R."/>
            <person name="Murat C."/>
            <person name="Ohm R."/>
            <person name="Olson A."/>
            <person name="Spatafora J."/>
            <person name="Veneault-Fourrey C."/>
            <person name="Henrissat B."/>
            <person name="Grigoriev I."/>
            <person name="Martin F."/>
            <person name="Perotto S."/>
        </authorList>
    </citation>
    <scope>NUCLEOTIDE SEQUENCE [LARGE SCALE GENOMIC DNA]</scope>
    <source>
        <strain evidence="2 3">F</strain>
    </source>
</reference>
<dbReference type="STRING" id="1149755.A0A2J6S306"/>
<feature type="region of interest" description="Disordered" evidence="1">
    <location>
        <begin position="850"/>
        <end position="876"/>
    </location>
</feature>
<feature type="compositionally biased region" description="Polar residues" evidence="1">
    <location>
        <begin position="504"/>
        <end position="522"/>
    </location>
</feature>
<feature type="compositionally biased region" description="Low complexity" evidence="1">
    <location>
        <begin position="544"/>
        <end position="561"/>
    </location>
</feature>
<proteinExistence type="predicted"/>
<sequence>MPTYHIYDTAVKLYVWDPHQPPRHTIEEKSNNNSVFPVDPAYGRDVEPLTEENFDGCGGVEFLGSDMPFFLCQSGKDLFSKVPKISAKMIEPSIHQGRKEQVPAREGSKKGSDISNSRNAQPSTDDDEGDSALSSISSSVFAGSSPLSTAARTSRNVTPSELRIGGKCEEDHRKAISKPRAVISKPIASATPIKVQVELSKKSFMKSINTNDDQDICISIFFNGQFTCSRVVRSRTALSFAAERMVQPFGGRRVDTNLEVPWVILPLTQDETSASENLQENSSFADRWDKVNQLLLQEADQWGRTGKYGMFRSPVGEYLAELAKRDIPETMETRGTVSSKAGIIDVVVSVGQSTTITNWSNLTGPQRKLPEQVCGKHQQLYVVPEELNSRRKAQIIAQFEREEATRATRAPNPIKNRQSRTQSSSHEHSLNKFTAKTVPLDDLGDKSTLVVSAPDVQHEGEPLSSQALALVMESERLKRGGSVPTLHSSMPQQRPSTKEIARPTTLTGAQTRFTPANAQRAHTPSRKGPPESPWHYLPFDAQKSPSRSTRSTRSKSISASTPDNLLGQELVDSYLTLRNRQLEALASTPLEHPSHSKLLGEVMASSPGISSQTESSPFRPSTRPDLHYKSSSRLHKNGDVSGVTGLGLHGAGNAQKRTSDASMSAPARSSKRKWPSSLSPNTTLDDSEISSKECPEDANRTKRVSKDDAASDHSAPKFKRSPQNPLNTGETDSQMQDLPGLREMAEVGQPEEPTKKKQRNRSRAMSTRELNSLLTPHKLAMGVNTSFGASFATASSTRPTRNPPTRQNKIASETEVETLQSDPPHVTAAYQTPMLIIDGVQNLKLESITQNPVKNSSRGLRNAASEPPPNINDNEQATRANISERFSKTNKPEKRVSATFKAFQDGQRALMISVEPAIESAKTLGLKTARFDMKGRKVRLEIDKNAVNEAFHPRTKPEGTIKPLVARETRPPLLSQQEMNTPAPNSVTFTTPKHIGTPDAMTHAISSSATLINTSAAASAMSSRPTPDSRMPRSASRPHSFTTTQTIGSSNSSPVESRLSNPSELADLAWKPNFLCADSVLSYATENAMEGWEGDEYASQSGSAYRGTKQEREAVFRANGILMGVRFVLGG</sequence>
<feature type="region of interest" description="Disordered" evidence="1">
    <location>
        <begin position="90"/>
        <end position="163"/>
    </location>
</feature>
<evidence type="ECO:0000256" key="1">
    <source>
        <dbReference type="SAM" id="MobiDB-lite"/>
    </source>
</evidence>
<feature type="compositionally biased region" description="Polar residues" evidence="1">
    <location>
        <begin position="1037"/>
        <end position="1059"/>
    </location>
</feature>
<organism evidence="2 3">
    <name type="scientific">Hyaloscypha variabilis (strain UAMH 11265 / GT02V1 / F)</name>
    <name type="common">Meliniomyces variabilis</name>
    <dbReference type="NCBI Taxonomy" id="1149755"/>
    <lineage>
        <taxon>Eukaryota</taxon>
        <taxon>Fungi</taxon>
        <taxon>Dikarya</taxon>
        <taxon>Ascomycota</taxon>
        <taxon>Pezizomycotina</taxon>
        <taxon>Leotiomycetes</taxon>
        <taxon>Helotiales</taxon>
        <taxon>Hyaloscyphaceae</taxon>
        <taxon>Hyaloscypha</taxon>
        <taxon>Hyaloscypha variabilis</taxon>
    </lineage>
</organism>
<evidence type="ECO:0000313" key="2">
    <source>
        <dbReference type="EMBL" id="PMD45153.1"/>
    </source>
</evidence>
<name>A0A2J6S306_HYAVF</name>
<feature type="compositionally biased region" description="Low complexity" evidence="1">
    <location>
        <begin position="131"/>
        <end position="145"/>
    </location>
</feature>
<evidence type="ECO:0000313" key="3">
    <source>
        <dbReference type="Proteomes" id="UP000235786"/>
    </source>
</evidence>
<feature type="region of interest" description="Disordered" evidence="1">
    <location>
        <begin position="605"/>
        <end position="767"/>
    </location>
</feature>
<feature type="region of interest" description="Disordered" evidence="1">
    <location>
        <begin position="1016"/>
        <end position="1059"/>
    </location>
</feature>
<accession>A0A2J6S306</accession>
<feature type="compositionally biased region" description="Polar residues" evidence="1">
    <location>
        <begin position="850"/>
        <end position="859"/>
    </location>
</feature>
<feature type="compositionally biased region" description="Polar residues" evidence="1">
    <location>
        <begin position="146"/>
        <end position="159"/>
    </location>
</feature>
<feature type="compositionally biased region" description="Polar residues" evidence="1">
    <location>
        <begin position="415"/>
        <end position="424"/>
    </location>
</feature>
<dbReference type="EMBL" id="KZ613940">
    <property type="protein sequence ID" value="PMD45153.1"/>
    <property type="molecule type" value="Genomic_DNA"/>
</dbReference>
<feature type="compositionally biased region" description="Polar residues" evidence="1">
    <location>
        <begin position="607"/>
        <end position="619"/>
    </location>
</feature>
<feature type="compositionally biased region" description="Basic and acidic residues" evidence="1">
    <location>
        <begin position="689"/>
        <end position="715"/>
    </location>
</feature>
<dbReference type="Proteomes" id="UP000235786">
    <property type="component" value="Unassembled WGS sequence"/>
</dbReference>
<feature type="region of interest" description="Disordered" evidence="1">
    <location>
        <begin position="402"/>
        <end position="432"/>
    </location>
</feature>
<keyword evidence="3" id="KW-1185">Reference proteome</keyword>
<feature type="compositionally biased region" description="Polar residues" evidence="1">
    <location>
        <begin position="721"/>
        <end position="736"/>
    </location>
</feature>
<feature type="compositionally biased region" description="Polar residues" evidence="1">
    <location>
        <begin position="485"/>
        <end position="495"/>
    </location>
</feature>
<feature type="compositionally biased region" description="Basic and acidic residues" evidence="1">
    <location>
        <begin position="97"/>
        <end position="112"/>
    </location>
</feature>
<feature type="compositionally biased region" description="Polar residues" evidence="1">
    <location>
        <begin position="113"/>
        <end position="123"/>
    </location>
</feature>
<gene>
    <name evidence="2" type="ORF">L207DRAFT_524562</name>
</gene>